<evidence type="ECO:0000256" key="4">
    <source>
        <dbReference type="ARBA" id="ARBA00022833"/>
    </source>
</evidence>
<accession>A0AAD7WVF9</accession>
<dbReference type="EMBL" id="JAINUG010000026">
    <property type="protein sequence ID" value="KAJ8410428.1"/>
    <property type="molecule type" value="Genomic_DNA"/>
</dbReference>
<dbReference type="GO" id="GO:0008270">
    <property type="term" value="F:zinc ion binding"/>
    <property type="evidence" value="ECO:0007669"/>
    <property type="project" value="UniProtKB-KW"/>
</dbReference>
<evidence type="ECO:0000256" key="1">
    <source>
        <dbReference type="ARBA" id="ARBA00004123"/>
    </source>
</evidence>
<keyword evidence="4" id="KW-0862">Zinc</keyword>
<proteinExistence type="predicted"/>
<organism evidence="6 7">
    <name type="scientific">Aldrovandia affinis</name>
    <dbReference type="NCBI Taxonomy" id="143900"/>
    <lineage>
        <taxon>Eukaryota</taxon>
        <taxon>Metazoa</taxon>
        <taxon>Chordata</taxon>
        <taxon>Craniata</taxon>
        <taxon>Vertebrata</taxon>
        <taxon>Euteleostomi</taxon>
        <taxon>Actinopterygii</taxon>
        <taxon>Neopterygii</taxon>
        <taxon>Teleostei</taxon>
        <taxon>Notacanthiformes</taxon>
        <taxon>Halosauridae</taxon>
        <taxon>Aldrovandia</taxon>
    </lineage>
</organism>
<keyword evidence="7" id="KW-1185">Reference proteome</keyword>
<keyword evidence="3" id="KW-0863">Zinc-finger</keyword>
<evidence type="ECO:0000256" key="3">
    <source>
        <dbReference type="ARBA" id="ARBA00022771"/>
    </source>
</evidence>
<protein>
    <recommendedName>
        <fullName evidence="8">BED-type domain-containing protein</fullName>
    </recommendedName>
</protein>
<evidence type="ECO:0000256" key="2">
    <source>
        <dbReference type="ARBA" id="ARBA00022723"/>
    </source>
</evidence>
<dbReference type="InterPro" id="IPR052035">
    <property type="entry name" value="ZnF_BED_domain_contain"/>
</dbReference>
<evidence type="ECO:0008006" key="8">
    <source>
        <dbReference type="Google" id="ProtNLM"/>
    </source>
</evidence>
<evidence type="ECO:0000313" key="6">
    <source>
        <dbReference type="EMBL" id="KAJ8410428.1"/>
    </source>
</evidence>
<keyword evidence="5" id="KW-0539">Nucleus</keyword>
<dbReference type="PANTHER" id="PTHR46481:SF10">
    <property type="entry name" value="ZINC FINGER BED DOMAIN-CONTAINING PROTEIN 39"/>
    <property type="match status" value="1"/>
</dbReference>
<sequence>MWCKAEMAYHSSTTAMHEHLKRKHPGAVTRQLNVQDGATCKKQSRVDDFLQRRDTTCTPQFAVALTDSILNMLIKDMRPLSMVEDQGFREMVRTFHPGYTLPSRAFFTKMMEKRQREEI</sequence>
<gene>
    <name evidence="6" type="ORF">AAFF_G00193320</name>
</gene>
<dbReference type="Proteomes" id="UP001221898">
    <property type="component" value="Unassembled WGS sequence"/>
</dbReference>
<name>A0AAD7WVF9_9TELE</name>
<evidence type="ECO:0000313" key="7">
    <source>
        <dbReference type="Proteomes" id="UP001221898"/>
    </source>
</evidence>
<dbReference type="SUPFAM" id="SSF140996">
    <property type="entry name" value="Hermes dimerisation domain"/>
    <property type="match status" value="1"/>
</dbReference>
<dbReference type="Gene3D" id="1.10.10.1070">
    <property type="entry name" value="Zinc finger, BED domain-containing"/>
    <property type="match status" value="1"/>
</dbReference>
<dbReference type="GO" id="GO:0005634">
    <property type="term" value="C:nucleus"/>
    <property type="evidence" value="ECO:0007669"/>
    <property type="project" value="UniProtKB-SubCell"/>
</dbReference>
<keyword evidence="2" id="KW-0479">Metal-binding</keyword>
<evidence type="ECO:0000256" key="5">
    <source>
        <dbReference type="ARBA" id="ARBA00023242"/>
    </source>
</evidence>
<reference evidence="6" key="1">
    <citation type="journal article" date="2023" name="Science">
        <title>Genome structures resolve the early diversification of teleost fishes.</title>
        <authorList>
            <person name="Parey E."/>
            <person name="Louis A."/>
            <person name="Montfort J."/>
            <person name="Bouchez O."/>
            <person name="Roques C."/>
            <person name="Iampietro C."/>
            <person name="Lluch J."/>
            <person name="Castinel A."/>
            <person name="Donnadieu C."/>
            <person name="Desvignes T."/>
            <person name="Floi Bucao C."/>
            <person name="Jouanno E."/>
            <person name="Wen M."/>
            <person name="Mejri S."/>
            <person name="Dirks R."/>
            <person name="Jansen H."/>
            <person name="Henkel C."/>
            <person name="Chen W.J."/>
            <person name="Zahm M."/>
            <person name="Cabau C."/>
            <person name="Klopp C."/>
            <person name="Thompson A.W."/>
            <person name="Robinson-Rechavi M."/>
            <person name="Braasch I."/>
            <person name="Lecointre G."/>
            <person name="Bobe J."/>
            <person name="Postlethwait J.H."/>
            <person name="Berthelot C."/>
            <person name="Roest Crollius H."/>
            <person name="Guiguen Y."/>
        </authorList>
    </citation>
    <scope>NUCLEOTIDE SEQUENCE</scope>
    <source>
        <strain evidence="6">NC1722</strain>
    </source>
</reference>
<dbReference type="AlphaFoldDB" id="A0AAD7WVF9"/>
<dbReference type="PANTHER" id="PTHR46481">
    <property type="entry name" value="ZINC FINGER BED DOMAIN-CONTAINING PROTEIN 4"/>
    <property type="match status" value="1"/>
</dbReference>
<comment type="caution">
    <text evidence="6">The sequence shown here is derived from an EMBL/GenBank/DDBJ whole genome shotgun (WGS) entry which is preliminary data.</text>
</comment>
<comment type="subcellular location">
    <subcellularLocation>
        <location evidence="1">Nucleus</location>
    </subcellularLocation>
</comment>